<organism evidence="1">
    <name type="scientific">Byssovorax cruenta</name>
    <dbReference type="NCBI Taxonomy" id="293647"/>
    <lineage>
        <taxon>Bacteria</taxon>
        <taxon>Pseudomonadati</taxon>
        <taxon>Myxococcota</taxon>
        <taxon>Polyangia</taxon>
        <taxon>Polyangiales</taxon>
        <taxon>Polyangiaceae</taxon>
        <taxon>Byssovorax</taxon>
    </lineage>
</organism>
<dbReference type="InterPro" id="IPR005262">
    <property type="entry name" value="MJ1255-like"/>
</dbReference>
<accession>A0A3S7UZ97</accession>
<name>A0A3S7UZ97_9BACT</name>
<dbReference type="GO" id="GO:0016757">
    <property type="term" value="F:glycosyltransferase activity"/>
    <property type="evidence" value="ECO:0007669"/>
    <property type="project" value="TreeGrafter"/>
</dbReference>
<dbReference type="PANTHER" id="PTHR21015">
    <property type="entry name" value="UDP-N-ACETYLGLUCOSAMINE--N-ACETYLMURAMYL-(PENTAPEPTIDE) PYROPHOSPHORYL-UNDECAPRENOL N-ACETYLGLUCOSAMINE TRANSFERASE 1"/>
    <property type="match status" value="1"/>
</dbReference>
<sequence length="358" mass="40067">MKILYGVVGEGMGHAMRSRVILEHLIAQGHEIAIMASGRATDFLSKRFAGVNRIHGFHMIYEENRVRRGKTVWSNVLSGAAALPQNIAAYFELIKGFRPDMVISDFESWTYLYGKVHRLPLLSVDNMQIINRCTHPPEILDGQEAEFQLTKAFVKGKLPFCDHYFITTFFRPPIRKPDTSLYPPILRPEILSAEQKRGDHLLVYQTAEGNDTLERSLAETGIECRIYGMRRDLKEELVEGTLRYRPFSEGGFIADLASARGVIAGGGFTLMGEAVYLKKPMLAVPLGHQFEQVMNARYLEREGYGRAAMTLDDPATVRAFVDAIPGCEEKLAGYHQDGNKLILEALDGFLDRAAAGVL</sequence>
<dbReference type="SUPFAM" id="SSF53756">
    <property type="entry name" value="UDP-Glycosyltransferase/glycogen phosphorylase"/>
    <property type="match status" value="1"/>
</dbReference>
<dbReference type="Pfam" id="PF13528">
    <property type="entry name" value="Glyco_trans_1_3"/>
    <property type="match status" value="1"/>
</dbReference>
<reference evidence="1" key="1">
    <citation type="journal article" date="2018" name="J. Ind. Microbiol. Biotechnol.">
        <title>Genome mining reveals uncommon alkylpyrones as type III PKS products from myxobacteria.</title>
        <authorList>
            <person name="Hug J.J."/>
            <person name="Panter F."/>
            <person name="Krug D."/>
            <person name="Muller R."/>
        </authorList>
    </citation>
    <scope>NUCLEOTIDE SEQUENCE</scope>
    <source>
        <strain evidence="1">MSr4204</strain>
    </source>
</reference>
<dbReference type="EMBL" id="MH908916">
    <property type="protein sequence ID" value="AYM54063.1"/>
    <property type="molecule type" value="Genomic_DNA"/>
</dbReference>
<keyword evidence="1" id="KW-0808">Transferase</keyword>
<dbReference type="PANTHER" id="PTHR21015:SF22">
    <property type="entry name" value="GLYCOSYLTRANSFERASE"/>
    <property type="match status" value="1"/>
</dbReference>
<dbReference type="Gene3D" id="3.40.50.2000">
    <property type="entry name" value="Glycogen Phosphorylase B"/>
    <property type="match status" value="1"/>
</dbReference>
<evidence type="ECO:0000313" key="1">
    <source>
        <dbReference type="EMBL" id="AYM54063.1"/>
    </source>
</evidence>
<proteinExistence type="predicted"/>
<dbReference type="NCBIfam" id="TIGR00661">
    <property type="entry name" value="MJ1255"/>
    <property type="match status" value="1"/>
</dbReference>
<dbReference type="AlphaFoldDB" id="A0A3S7UZ97"/>
<protein>
    <submittedName>
        <fullName evidence="1">Putative UDP-glucuronosyltransferase</fullName>
    </submittedName>
</protein>